<feature type="domain" description="PH" evidence="1">
    <location>
        <begin position="112"/>
        <end position="210"/>
    </location>
</feature>
<comment type="caution">
    <text evidence="2">The sequence shown here is derived from an EMBL/GenBank/DDBJ whole genome shotgun (WGS) entry which is preliminary data.</text>
</comment>
<reference evidence="2 3" key="1">
    <citation type="journal article" date="2013" name="Curr. Biol.">
        <title>The Genome of the Foraminiferan Reticulomyxa filosa.</title>
        <authorList>
            <person name="Glockner G."/>
            <person name="Hulsmann N."/>
            <person name="Schleicher M."/>
            <person name="Noegel A.A."/>
            <person name="Eichinger L."/>
            <person name="Gallinger C."/>
            <person name="Pawlowski J."/>
            <person name="Sierra R."/>
            <person name="Euteneuer U."/>
            <person name="Pillet L."/>
            <person name="Moustafa A."/>
            <person name="Platzer M."/>
            <person name="Groth M."/>
            <person name="Szafranski K."/>
            <person name="Schliwa M."/>
        </authorList>
    </citation>
    <scope>NUCLEOTIDE SEQUENCE [LARGE SCALE GENOMIC DNA]</scope>
</reference>
<dbReference type="Proteomes" id="UP000023152">
    <property type="component" value="Unassembled WGS sequence"/>
</dbReference>
<evidence type="ECO:0000259" key="1">
    <source>
        <dbReference type="SMART" id="SM00233"/>
    </source>
</evidence>
<name>X6NC01_RETFI</name>
<feature type="non-terminal residue" evidence="2">
    <location>
        <position position="337"/>
    </location>
</feature>
<gene>
    <name evidence="2" type="ORF">RFI_13868</name>
</gene>
<keyword evidence="3" id="KW-1185">Reference proteome</keyword>
<sequence>TTGLTNLYRDVRSHFDRLAIACNCEQVKIESSMEQCDERMRFAGKQMDQYCQSLRDLSQAAASLSTISHEIRQLTFSLATAVDHCNQLQLLLPGNQKKRIPLFTHCEKASRIVFQGNLLRKETMFGSVRSRTYVLTRDGLLTHFSLQGDDIRHVIDLKCASEVVANGMTGLCITTRNKHTNISETWNFLCVSENEVVDWLTHIHSLDFNKDRSKQLTYLSAPTNCKLYLFYLFLNTHYQLICVCSAPFFFLKKKDLSDNLRVICENVPSTRAILPIEEKWSWDEKSENGGLVEGDLLLYSNGNDLYCMGFKLENGGPACMDRPPSNTRQLYLCSCKD</sequence>
<feature type="non-terminal residue" evidence="2">
    <location>
        <position position="1"/>
    </location>
</feature>
<protein>
    <recommendedName>
        <fullName evidence="1">PH domain-containing protein</fullName>
    </recommendedName>
</protein>
<evidence type="ECO:0000313" key="2">
    <source>
        <dbReference type="EMBL" id="ETO23314.1"/>
    </source>
</evidence>
<dbReference type="InterPro" id="IPR011993">
    <property type="entry name" value="PH-like_dom_sf"/>
</dbReference>
<proteinExistence type="predicted"/>
<dbReference type="Gene3D" id="2.30.29.30">
    <property type="entry name" value="Pleckstrin-homology domain (PH domain)/Phosphotyrosine-binding domain (PTB)"/>
    <property type="match status" value="1"/>
</dbReference>
<organism evidence="2 3">
    <name type="scientific">Reticulomyxa filosa</name>
    <dbReference type="NCBI Taxonomy" id="46433"/>
    <lineage>
        <taxon>Eukaryota</taxon>
        <taxon>Sar</taxon>
        <taxon>Rhizaria</taxon>
        <taxon>Retaria</taxon>
        <taxon>Foraminifera</taxon>
        <taxon>Monothalamids</taxon>
        <taxon>Reticulomyxidae</taxon>
        <taxon>Reticulomyxa</taxon>
    </lineage>
</organism>
<dbReference type="SMART" id="SM00233">
    <property type="entry name" value="PH"/>
    <property type="match status" value="1"/>
</dbReference>
<accession>X6NC01</accession>
<evidence type="ECO:0000313" key="3">
    <source>
        <dbReference type="Proteomes" id="UP000023152"/>
    </source>
</evidence>
<dbReference type="SUPFAM" id="SSF50729">
    <property type="entry name" value="PH domain-like"/>
    <property type="match status" value="1"/>
</dbReference>
<dbReference type="EMBL" id="ASPP01010050">
    <property type="protein sequence ID" value="ETO23314.1"/>
    <property type="molecule type" value="Genomic_DNA"/>
</dbReference>
<dbReference type="AlphaFoldDB" id="X6NC01"/>
<dbReference type="InterPro" id="IPR001849">
    <property type="entry name" value="PH_domain"/>
</dbReference>